<dbReference type="Proteomes" id="UP000736787">
    <property type="component" value="Unassembled WGS sequence"/>
</dbReference>
<evidence type="ECO:0000313" key="2">
    <source>
        <dbReference type="Proteomes" id="UP000736787"/>
    </source>
</evidence>
<comment type="caution">
    <text evidence="1">The sequence shown here is derived from an EMBL/GenBank/DDBJ whole genome shotgun (WGS) entry which is preliminary data.</text>
</comment>
<accession>A0A8T1EDP7</accession>
<dbReference type="EMBL" id="RCMK01000038">
    <property type="protein sequence ID" value="KAG2952374.1"/>
    <property type="molecule type" value="Genomic_DNA"/>
</dbReference>
<sequence>MMYAFPTPTYFFEEVQPSFAGENAAKMSTYNTAIEGDWPDEPRRVSYAGGGVVATWISLPGAACAETEEIATVVHGLEGGTST</sequence>
<protein>
    <submittedName>
        <fullName evidence="1">Uncharacterized protein</fullName>
    </submittedName>
</protein>
<gene>
    <name evidence="1" type="ORF">PC117_g2838</name>
</gene>
<evidence type="ECO:0000313" key="1">
    <source>
        <dbReference type="EMBL" id="KAG2952374.1"/>
    </source>
</evidence>
<proteinExistence type="predicted"/>
<name>A0A8T1EDP7_9STRA</name>
<reference evidence="1" key="1">
    <citation type="submission" date="2018-10" db="EMBL/GenBank/DDBJ databases">
        <title>Effector identification in a new, highly contiguous assembly of the strawberry crown rot pathogen Phytophthora cactorum.</title>
        <authorList>
            <person name="Armitage A.D."/>
            <person name="Nellist C.F."/>
            <person name="Bates H."/>
            <person name="Vickerstaff R.J."/>
            <person name="Harrison R.J."/>
        </authorList>
    </citation>
    <scope>NUCLEOTIDE SEQUENCE</scope>
    <source>
        <strain evidence="1">4040</strain>
    </source>
</reference>
<dbReference type="AlphaFoldDB" id="A0A8T1EDP7"/>
<organism evidence="1 2">
    <name type="scientific">Phytophthora cactorum</name>
    <dbReference type="NCBI Taxonomy" id="29920"/>
    <lineage>
        <taxon>Eukaryota</taxon>
        <taxon>Sar</taxon>
        <taxon>Stramenopiles</taxon>
        <taxon>Oomycota</taxon>
        <taxon>Peronosporomycetes</taxon>
        <taxon>Peronosporales</taxon>
        <taxon>Peronosporaceae</taxon>
        <taxon>Phytophthora</taxon>
    </lineage>
</organism>